<dbReference type="NCBIfam" id="TIGR00505">
    <property type="entry name" value="ribA"/>
    <property type="match status" value="1"/>
</dbReference>
<dbReference type="HAMAP" id="MF_00179">
    <property type="entry name" value="RibA"/>
    <property type="match status" value="1"/>
</dbReference>
<dbReference type="AlphaFoldDB" id="A0A2G9I2I3"/>
<dbReference type="SUPFAM" id="SSF142695">
    <property type="entry name" value="RibA-like"/>
    <property type="match status" value="1"/>
</dbReference>
<comment type="catalytic activity">
    <reaction evidence="16">
        <text>GTP + 4 H2O = 2,5-diamino-6-hydroxy-4-(5-phosphoribosylamino)-pyrimidine + formate + 2 phosphate + 3 H(+)</text>
        <dbReference type="Rhea" id="RHEA:23704"/>
        <dbReference type="ChEBI" id="CHEBI:15377"/>
        <dbReference type="ChEBI" id="CHEBI:15378"/>
        <dbReference type="ChEBI" id="CHEBI:15740"/>
        <dbReference type="ChEBI" id="CHEBI:37565"/>
        <dbReference type="ChEBI" id="CHEBI:43474"/>
        <dbReference type="ChEBI" id="CHEBI:58614"/>
        <dbReference type="EC" id="3.5.4.25"/>
    </reaction>
</comment>
<dbReference type="InterPro" id="IPR017945">
    <property type="entry name" value="DHBP_synth_RibB-like_a/b_dom"/>
</dbReference>
<keyword evidence="8" id="KW-0686">Riboflavin biosynthesis</keyword>
<dbReference type="CDD" id="cd00641">
    <property type="entry name" value="GTP_cyclohydro2"/>
    <property type="match status" value="1"/>
</dbReference>
<dbReference type="GO" id="GO:0009507">
    <property type="term" value="C:chloroplast"/>
    <property type="evidence" value="ECO:0007669"/>
    <property type="project" value="UniProtKB-SubCell"/>
</dbReference>
<protein>
    <recommendedName>
        <fullName evidence="6">GTP cyclohydrolase II</fullName>
        <ecNumber evidence="6">3.5.4.25</ecNumber>
    </recommendedName>
</protein>
<dbReference type="EC" id="3.5.4.25" evidence="6"/>
<dbReference type="NCBIfam" id="NF006803">
    <property type="entry name" value="PRK09311.1"/>
    <property type="match status" value="1"/>
</dbReference>
<comment type="pathway">
    <text evidence="3">Cofactor biosynthesis; riboflavin biosynthesis; 5-amino-6-(D-ribitylamino)uracil from GTP: step 1/4.</text>
</comment>
<gene>
    <name evidence="19" type="ORF">CDL12_03313</name>
</gene>
<keyword evidence="7" id="KW-0150">Chloroplast</keyword>
<keyword evidence="15" id="KW-0342">GTP-binding</keyword>
<keyword evidence="9" id="KW-0934">Plastid</keyword>
<evidence type="ECO:0000256" key="7">
    <source>
        <dbReference type="ARBA" id="ARBA00022528"/>
    </source>
</evidence>
<evidence type="ECO:0000256" key="2">
    <source>
        <dbReference type="ARBA" id="ARBA00004229"/>
    </source>
</evidence>
<comment type="caution">
    <text evidence="19">The sequence shown here is derived from an EMBL/GenBank/DDBJ whole genome shotgun (WGS) entry which is preliminary data.</text>
</comment>
<evidence type="ECO:0000259" key="18">
    <source>
        <dbReference type="Pfam" id="PF00925"/>
    </source>
</evidence>
<evidence type="ECO:0000313" key="20">
    <source>
        <dbReference type="Proteomes" id="UP000231279"/>
    </source>
</evidence>
<feature type="compositionally biased region" description="Basic and acidic residues" evidence="17">
    <location>
        <begin position="524"/>
        <end position="539"/>
    </location>
</feature>
<dbReference type="InterPro" id="IPR000422">
    <property type="entry name" value="DHBP_synthase_RibB"/>
</dbReference>
<dbReference type="InterPro" id="IPR036144">
    <property type="entry name" value="RibA-like_sf"/>
</dbReference>
<evidence type="ECO:0000256" key="15">
    <source>
        <dbReference type="ARBA" id="ARBA00023134"/>
    </source>
</evidence>
<evidence type="ECO:0000256" key="12">
    <source>
        <dbReference type="ARBA" id="ARBA00022801"/>
    </source>
</evidence>
<evidence type="ECO:0000256" key="6">
    <source>
        <dbReference type="ARBA" id="ARBA00012762"/>
    </source>
</evidence>
<keyword evidence="11" id="KW-0547">Nucleotide-binding</keyword>
<sequence>MDCIVFQQTLFPHSFINSKSSHFTPHKSWGLRISRNKPWKFTACWAFGLPWNISDENSFEKESLNGSVFDALSDESLSSPSPFGTVEAEITQETIDFFVSDAEGDPDCPSKGYSSIEQALTALREEKFVIVVDDENEDIEGNLVMAATHVSSEAIAFMVKHGSGIVSVGMKGEDLERLKLPLMSPENEDDSSASSFTITVDAKVGTSTGVSASDRAKTVLALSSPHSKPEDFRRPGHVFPLKYRNGGVLRRFGHTEASVDLVTLAGLRPVSVLSAIVDEEDGSMASMETLRNLASNHNIPIVSITDLIRYRRKREKLVERTAISRLPTKWGLFQVHCYRSKLDGMEHIAIVKGDIGNGQDVLVRVHSECLTGDIFGSRRCDCGNQLDLAMQLIEQAGRGVVVYLRGHEGRGIGLGHKLQAYNLQDQGHDTVQANLELGFAADSREYGIGAQILHDIGVHTMRLMTNNPAKFTGLKGYGLAVVGRVPVLTPITEDNKHYLETKRIKMGHIYGSDLQGPLSGFIESRNDRQEPPEGRNSDS</sequence>
<dbReference type="FunFam" id="3.90.870.10:FF:000005">
    <property type="entry name" value="Bifunctional riboflavin biosynthesis protein RIBA 1 chloroplastic"/>
    <property type="match status" value="1"/>
</dbReference>
<name>A0A2G9I2I3_9LAMI</name>
<evidence type="ECO:0000256" key="9">
    <source>
        <dbReference type="ARBA" id="ARBA00022640"/>
    </source>
</evidence>
<keyword evidence="13" id="KW-0862">Zinc</keyword>
<dbReference type="InterPro" id="IPR032677">
    <property type="entry name" value="GTP_cyclohydro_II"/>
</dbReference>
<keyword evidence="20" id="KW-1185">Reference proteome</keyword>
<dbReference type="PANTHER" id="PTHR21327">
    <property type="entry name" value="GTP CYCLOHYDROLASE II-RELATED"/>
    <property type="match status" value="1"/>
</dbReference>
<dbReference type="Pfam" id="PF00926">
    <property type="entry name" value="DHBP_synthase"/>
    <property type="match status" value="1"/>
</dbReference>
<dbReference type="STRING" id="429701.A0A2G9I2I3"/>
<dbReference type="SUPFAM" id="SSF55821">
    <property type="entry name" value="YrdC/RibB"/>
    <property type="match status" value="1"/>
</dbReference>
<dbReference type="OrthoDB" id="60371at2759"/>
<comment type="cofactor">
    <cofactor evidence="1">
        <name>Zn(2+)</name>
        <dbReference type="ChEBI" id="CHEBI:29105"/>
    </cofactor>
</comment>
<dbReference type="InterPro" id="IPR000926">
    <property type="entry name" value="RibA"/>
</dbReference>
<dbReference type="GO" id="GO:0005829">
    <property type="term" value="C:cytosol"/>
    <property type="evidence" value="ECO:0007669"/>
    <property type="project" value="TreeGrafter"/>
</dbReference>
<dbReference type="Proteomes" id="UP000231279">
    <property type="component" value="Unassembled WGS sequence"/>
</dbReference>
<feature type="domain" description="GTP cyclohydrolase II" evidence="18">
    <location>
        <begin position="321"/>
        <end position="486"/>
    </location>
</feature>
<dbReference type="InterPro" id="IPR016299">
    <property type="entry name" value="Riboflavin_synth_RibBA"/>
</dbReference>
<accession>A0A2G9I2I3</accession>
<evidence type="ECO:0000256" key="14">
    <source>
        <dbReference type="ARBA" id="ARBA00022946"/>
    </source>
</evidence>
<evidence type="ECO:0000313" key="19">
    <source>
        <dbReference type="EMBL" id="PIN23968.1"/>
    </source>
</evidence>
<dbReference type="NCBIfam" id="NF001591">
    <property type="entry name" value="PRK00393.1"/>
    <property type="match status" value="1"/>
</dbReference>
<dbReference type="Gene3D" id="3.40.50.10990">
    <property type="entry name" value="GTP cyclohydrolase II"/>
    <property type="match status" value="1"/>
</dbReference>
<evidence type="ECO:0000256" key="13">
    <source>
        <dbReference type="ARBA" id="ARBA00022833"/>
    </source>
</evidence>
<dbReference type="Gene3D" id="3.90.870.10">
    <property type="entry name" value="DHBP synthase"/>
    <property type="match status" value="1"/>
</dbReference>
<dbReference type="Pfam" id="PF00925">
    <property type="entry name" value="GTP_cyclohydro2"/>
    <property type="match status" value="1"/>
</dbReference>
<dbReference type="FunFam" id="3.40.50.10990:FF:000001">
    <property type="entry name" value="Riboflavin biosynthesis protein RibBA"/>
    <property type="match status" value="1"/>
</dbReference>
<evidence type="ECO:0000256" key="8">
    <source>
        <dbReference type="ARBA" id="ARBA00022619"/>
    </source>
</evidence>
<dbReference type="EMBL" id="NKXS01000478">
    <property type="protein sequence ID" value="PIN23968.1"/>
    <property type="molecule type" value="Genomic_DNA"/>
</dbReference>
<reference evidence="20" key="1">
    <citation type="journal article" date="2018" name="Gigascience">
        <title>Genome assembly of the Pink Ipe (Handroanthus impetiginosus, Bignoniaceae), a highly valued, ecologically keystone Neotropical timber forest tree.</title>
        <authorList>
            <person name="Silva-Junior O.B."/>
            <person name="Grattapaglia D."/>
            <person name="Novaes E."/>
            <person name="Collevatti R.G."/>
        </authorList>
    </citation>
    <scope>NUCLEOTIDE SEQUENCE [LARGE SCALE GENOMIC DNA]</scope>
    <source>
        <strain evidence="20">cv. UFG-1</strain>
    </source>
</reference>
<evidence type="ECO:0000256" key="1">
    <source>
        <dbReference type="ARBA" id="ARBA00001947"/>
    </source>
</evidence>
<evidence type="ECO:0000256" key="16">
    <source>
        <dbReference type="ARBA" id="ARBA00049295"/>
    </source>
</evidence>
<dbReference type="HAMAP" id="MF_01283">
    <property type="entry name" value="RibBA"/>
    <property type="match status" value="1"/>
</dbReference>
<evidence type="ECO:0000256" key="4">
    <source>
        <dbReference type="ARBA" id="ARBA00005520"/>
    </source>
</evidence>
<keyword evidence="10" id="KW-0479">Metal-binding</keyword>
<comment type="similarity">
    <text evidence="5">In the C-terminal section; belongs to the GTP cyclohydrolase II family.</text>
</comment>
<comment type="subcellular location">
    <subcellularLocation>
        <location evidence="2">Plastid</location>
        <location evidence="2">Chloroplast</location>
    </subcellularLocation>
</comment>
<dbReference type="GO" id="GO:0005525">
    <property type="term" value="F:GTP binding"/>
    <property type="evidence" value="ECO:0007669"/>
    <property type="project" value="UniProtKB-KW"/>
</dbReference>
<organism evidence="19 20">
    <name type="scientific">Handroanthus impetiginosus</name>
    <dbReference type="NCBI Taxonomy" id="429701"/>
    <lineage>
        <taxon>Eukaryota</taxon>
        <taxon>Viridiplantae</taxon>
        <taxon>Streptophyta</taxon>
        <taxon>Embryophyta</taxon>
        <taxon>Tracheophyta</taxon>
        <taxon>Spermatophyta</taxon>
        <taxon>Magnoliopsida</taxon>
        <taxon>eudicotyledons</taxon>
        <taxon>Gunneridae</taxon>
        <taxon>Pentapetalae</taxon>
        <taxon>asterids</taxon>
        <taxon>lamiids</taxon>
        <taxon>Lamiales</taxon>
        <taxon>Bignoniaceae</taxon>
        <taxon>Crescentiina</taxon>
        <taxon>Tabebuia alliance</taxon>
        <taxon>Handroanthus</taxon>
    </lineage>
</organism>
<dbReference type="GO" id="GO:0009231">
    <property type="term" value="P:riboflavin biosynthetic process"/>
    <property type="evidence" value="ECO:0007669"/>
    <property type="project" value="UniProtKB-UniPathway"/>
</dbReference>
<evidence type="ECO:0000256" key="11">
    <source>
        <dbReference type="ARBA" id="ARBA00022741"/>
    </source>
</evidence>
<dbReference type="GO" id="GO:0008686">
    <property type="term" value="F:3,4-dihydroxy-2-butanone-4-phosphate synthase activity"/>
    <property type="evidence" value="ECO:0007669"/>
    <property type="project" value="InterPro"/>
</dbReference>
<keyword evidence="12 19" id="KW-0378">Hydrolase</keyword>
<dbReference type="UniPathway" id="UPA00275">
    <property type="reaction ID" value="UER00400"/>
</dbReference>
<evidence type="ECO:0000256" key="17">
    <source>
        <dbReference type="SAM" id="MobiDB-lite"/>
    </source>
</evidence>
<evidence type="ECO:0000256" key="10">
    <source>
        <dbReference type="ARBA" id="ARBA00022723"/>
    </source>
</evidence>
<dbReference type="GO" id="GO:0003935">
    <property type="term" value="F:GTP cyclohydrolase II activity"/>
    <property type="evidence" value="ECO:0007669"/>
    <property type="project" value="UniProtKB-EC"/>
</dbReference>
<dbReference type="NCBIfam" id="TIGR00506">
    <property type="entry name" value="ribB"/>
    <property type="match status" value="1"/>
</dbReference>
<feature type="region of interest" description="Disordered" evidence="17">
    <location>
        <begin position="520"/>
        <end position="539"/>
    </location>
</feature>
<evidence type="ECO:0000256" key="5">
    <source>
        <dbReference type="ARBA" id="ARBA00008976"/>
    </source>
</evidence>
<comment type="similarity">
    <text evidence="4">In the N-terminal section; belongs to the DHBP synthase family.</text>
</comment>
<dbReference type="PANTHER" id="PTHR21327:SF29">
    <property type="entry name" value="GTP CYCLOHYDROLASE-2"/>
    <property type="match status" value="1"/>
</dbReference>
<proteinExistence type="inferred from homology"/>
<keyword evidence="14" id="KW-0809">Transit peptide</keyword>
<dbReference type="GO" id="GO:0046872">
    <property type="term" value="F:metal ion binding"/>
    <property type="evidence" value="ECO:0007669"/>
    <property type="project" value="UniProtKB-KW"/>
</dbReference>
<evidence type="ECO:0000256" key="3">
    <source>
        <dbReference type="ARBA" id="ARBA00004853"/>
    </source>
</evidence>